<protein>
    <recommendedName>
        <fullName evidence="5">DUF3592 domain-containing protein</fullName>
    </recommendedName>
</protein>
<feature type="transmembrane region" description="Helical" evidence="2">
    <location>
        <begin position="26"/>
        <end position="45"/>
    </location>
</feature>
<evidence type="ECO:0000256" key="2">
    <source>
        <dbReference type="SAM" id="Phobius"/>
    </source>
</evidence>
<dbReference type="EMBL" id="CP019606">
    <property type="protein sequence ID" value="AQP48821.1"/>
    <property type="molecule type" value="Genomic_DNA"/>
</dbReference>
<evidence type="ECO:0000313" key="4">
    <source>
        <dbReference type="Proteomes" id="UP000188145"/>
    </source>
</evidence>
<name>A0A1Q2CRT6_9ACTN</name>
<reference evidence="4" key="1">
    <citation type="submission" date="2017-02" db="EMBL/GenBank/DDBJ databases">
        <title>Tessaracoccus aquaemaris sp. nov., isolated from the intestine of a Korean rockfish, Sebastes schlegelii, in a marine aquaculture pond.</title>
        <authorList>
            <person name="Tak E.J."/>
            <person name="Bae J.-W."/>
        </authorList>
    </citation>
    <scope>NUCLEOTIDE SEQUENCE [LARGE SCALE GENOMIC DNA]</scope>
    <source>
        <strain evidence="4">NSG39</strain>
    </source>
</reference>
<dbReference type="KEGG" id="tes:BW730_16250"/>
<accession>A0A1Q2CRT6</accession>
<feature type="transmembrane region" description="Helical" evidence="2">
    <location>
        <begin position="57"/>
        <end position="78"/>
    </location>
</feature>
<evidence type="ECO:0000313" key="3">
    <source>
        <dbReference type="EMBL" id="AQP48821.1"/>
    </source>
</evidence>
<sequence length="222" mass="24186">MVIGLLALIVGNGFWWSRVIRRREMGLGYAAASTFLPAALGVWLSSTAYPAAPTTPIVLGLAGFGLLMLLAGFAGASARRRRERVEKVMMETGFETLATVSNRGFDSIEGPTLAMVTFTYRDHLGTQRWVQKPMRVTPRDAIEEGHATRLWFDPSRPKTQAGSSSNWPGRSRSAPEPTRPRRAESLSASSHPENVRRHLAEHSVPAGRGPFHAAPPTGTLEA</sequence>
<feature type="compositionally biased region" description="Polar residues" evidence="1">
    <location>
        <begin position="157"/>
        <end position="168"/>
    </location>
</feature>
<keyword evidence="2" id="KW-0472">Membrane</keyword>
<keyword evidence="4" id="KW-1185">Reference proteome</keyword>
<feature type="region of interest" description="Disordered" evidence="1">
    <location>
        <begin position="150"/>
        <end position="222"/>
    </location>
</feature>
<evidence type="ECO:0008006" key="5">
    <source>
        <dbReference type="Google" id="ProtNLM"/>
    </source>
</evidence>
<evidence type="ECO:0000256" key="1">
    <source>
        <dbReference type="SAM" id="MobiDB-lite"/>
    </source>
</evidence>
<organism evidence="3 4">
    <name type="scientific">Tessaracoccus aquimaris</name>
    <dbReference type="NCBI Taxonomy" id="1332264"/>
    <lineage>
        <taxon>Bacteria</taxon>
        <taxon>Bacillati</taxon>
        <taxon>Actinomycetota</taxon>
        <taxon>Actinomycetes</taxon>
        <taxon>Propionibacteriales</taxon>
        <taxon>Propionibacteriaceae</taxon>
        <taxon>Tessaracoccus</taxon>
    </lineage>
</organism>
<dbReference type="Proteomes" id="UP000188145">
    <property type="component" value="Chromosome"/>
</dbReference>
<dbReference type="AlphaFoldDB" id="A0A1Q2CRT6"/>
<gene>
    <name evidence="3" type="ORF">BW730_16250</name>
</gene>
<keyword evidence="2" id="KW-1133">Transmembrane helix</keyword>
<proteinExistence type="predicted"/>
<keyword evidence="2" id="KW-0812">Transmembrane</keyword>